<dbReference type="InterPro" id="IPR046350">
    <property type="entry name" value="Cystatin_sf"/>
</dbReference>
<proteinExistence type="predicted"/>
<dbReference type="Gene3D" id="3.10.450.10">
    <property type="match status" value="1"/>
</dbReference>
<comment type="caution">
    <text evidence="4">The sequence shown here is derived from an EMBL/GenBank/DDBJ whole genome shotgun (WGS) entry which is preliminary data.</text>
</comment>
<evidence type="ECO:0000256" key="3">
    <source>
        <dbReference type="SAM" id="SignalP"/>
    </source>
</evidence>
<keyword evidence="5" id="KW-1185">Reference proteome</keyword>
<dbReference type="Proteomes" id="UP001630127">
    <property type="component" value="Unassembled WGS sequence"/>
</dbReference>
<keyword evidence="3" id="KW-0732">Signal</keyword>
<evidence type="ECO:0000313" key="4">
    <source>
        <dbReference type="EMBL" id="KAL3521862.1"/>
    </source>
</evidence>
<dbReference type="CDD" id="cd00042">
    <property type="entry name" value="CY"/>
    <property type="match status" value="1"/>
</dbReference>
<feature type="signal peptide" evidence="3">
    <location>
        <begin position="1"/>
        <end position="24"/>
    </location>
</feature>
<evidence type="ECO:0000256" key="2">
    <source>
        <dbReference type="ARBA" id="ARBA00022704"/>
    </source>
</evidence>
<dbReference type="InterPro" id="IPR000010">
    <property type="entry name" value="Cystatin_dom"/>
</dbReference>
<dbReference type="SUPFAM" id="SSF54403">
    <property type="entry name" value="Cystatin/monellin"/>
    <property type="match status" value="1"/>
</dbReference>
<dbReference type="AlphaFoldDB" id="A0ABD2ZR18"/>
<keyword evidence="2" id="KW-0789">Thiol protease inhibitor</keyword>
<dbReference type="EMBL" id="JBJUIK010000007">
    <property type="protein sequence ID" value="KAL3521862.1"/>
    <property type="molecule type" value="Genomic_DNA"/>
</dbReference>
<reference evidence="4 5" key="1">
    <citation type="submission" date="2024-11" db="EMBL/GenBank/DDBJ databases">
        <title>A near-complete genome assembly of Cinchona calisaya.</title>
        <authorList>
            <person name="Lian D.C."/>
            <person name="Zhao X.W."/>
            <person name="Wei L."/>
        </authorList>
    </citation>
    <scope>NUCLEOTIDE SEQUENCE [LARGE SCALE GENOMIC DNA]</scope>
    <source>
        <tissue evidence="4">Nenye</tissue>
    </source>
</reference>
<sequence length="95" mass="10515">MVLRFQYLLLAILAVVFLCSDVTSAPSGGGGQTEGKVGGWQRVDPTDEEVVELAKFAIDKHNYNAGIVLLYETTAASCIWVQVQAFYSSNRWPRF</sequence>
<feature type="chain" id="PRO_5044800677" description="Cysteine proteinase inhibitor" evidence="3">
    <location>
        <begin position="25"/>
        <end position="95"/>
    </location>
</feature>
<evidence type="ECO:0000256" key="1">
    <source>
        <dbReference type="ARBA" id="ARBA00022690"/>
    </source>
</evidence>
<gene>
    <name evidence="4" type="ORF">ACH5RR_014696</name>
</gene>
<evidence type="ECO:0000313" key="5">
    <source>
        <dbReference type="Proteomes" id="UP001630127"/>
    </source>
</evidence>
<accession>A0ABD2ZR18</accession>
<keyword evidence="1" id="KW-0646">Protease inhibitor</keyword>
<protein>
    <recommendedName>
        <fullName evidence="6">Cysteine proteinase inhibitor</fullName>
    </recommendedName>
</protein>
<dbReference type="GO" id="GO:0004869">
    <property type="term" value="F:cysteine-type endopeptidase inhibitor activity"/>
    <property type="evidence" value="ECO:0007669"/>
    <property type="project" value="UniProtKB-KW"/>
</dbReference>
<organism evidence="4 5">
    <name type="scientific">Cinchona calisaya</name>
    <dbReference type="NCBI Taxonomy" id="153742"/>
    <lineage>
        <taxon>Eukaryota</taxon>
        <taxon>Viridiplantae</taxon>
        <taxon>Streptophyta</taxon>
        <taxon>Embryophyta</taxon>
        <taxon>Tracheophyta</taxon>
        <taxon>Spermatophyta</taxon>
        <taxon>Magnoliopsida</taxon>
        <taxon>eudicotyledons</taxon>
        <taxon>Gunneridae</taxon>
        <taxon>Pentapetalae</taxon>
        <taxon>asterids</taxon>
        <taxon>lamiids</taxon>
        <taxon>Gentianales</taxon>
        <taxon>Rubiaceae</taxon>
        <taxon>Cinchonoideae</taxon>
        <taxon>Cinchoneae</taxon>
        <taxon>Cinchona</taxon>
    </lineage>
</organism>
<name>A0ABD2ZR18_9GENT</name>
<evidence type="ECO:0008006" key="6">
    <source>
        <dbReference type="Google" id="ProtNLM"/>
    </source>
</evidence>